<dbReference type="PANTHER" id="PTHR30177:SF4">
    <property type="entry name" value="OSMOPROTECTANT IMPORT PERMEASE PROTEIN OSMW"/>
    <property type="match status" value="1"/>
</dbReference>
<dbReference type="InterPro" id="IPR035906">
    <property type="entry name" value="MetI-like_sf"/>
</dbReference>
<dbReference type="GO" id="GO:0031460">
    <property type="term" value="P:glycine betaine transport"/>
    <property type="evidence" value="ECO:0007669"/>
    <property type="project" value="TreeGrafter"/>
</dbReference>
<evidence type="ECO:0000259" key="7">
    <source>
        <dbReference type="PROSITE" id="PS50928"/>
    </source>
</evidence>
<sequence length="212" mass="22333">MSWFLENLGPLLRLTMMHAYQALVPLAVGFVIALLLGRLAAGSPRLRPFILGLGSVLFTIPSLALFVVLPLILGTKILDVANVLVALTIYAVALLVQTSTSAFMSLERAPLEAADAMGYTPLRRFLGVELPLAVPVLIAGARVVSVSSIAGVSVGALIGVPNLGYLFKDGLSKDFPAEIVVGLVLTVALALVVDLLLLGLERALTPWKAAKR</sequence>
<evidence type="ECO:0000256" key="5">
    <source>
        <dbReference type="ARBA" id="ARBA00023136"/>
    </source>
</evidence>
<accession>A0AAE3YGV7</accession>
<dbReference type="Proteomes" id="UP001247307">
    <property type="component" value="Unassembled WGS sequence"/>
</dbReference>
<dbReference type="Gene3D" id="1.10.3720.10">
    <property type="entry name" value="MetI-like"/>
    <property type="match status" value="1"/>
</dbReference>
<dbReference type="SUPFAM" id="SSF161098">
    <property type="entry name" value="MetI-like"/>
    <property type="match status" value="1"/>
</dbReference>
<feature type="transmembrane region" description="Helical" evidence="6">
    <location>
        <begin position="49"/>
        <end position="72"/>
    </location>
</feature>
<dbReference type="RefSeq" id="WP_309849508.1">
    <property type="nucleotide sequence ID" value="NZ_BAAAIU010000022.1"/>
</dbReference>
<dbReference type="Pfam" id="PF00528">
    <property type="entry name" value="BPD_transp_1"/>
    <property type="match status" value="1"/>
</dbReference>
<dbReference type="GO" id="GO:0055085">
    <property type="term" value="P:transmembrane transport"/>
    <property type="evidence" value="ECO:0007669"/>
    <property type="project" value="InterPro"/>
</dbReference>
<feature type="transmembrane region" description="Helical" evidence="6">
    <location>
        <begin position="20"/>
        <end position="37"/>
    </location>
</feature>
<dbReference type="CDD" id="cd06261">
    <property type="entry name" value="TM_PBP2"/>
    <property type="match status" value="1"/>
</dbReference>
<dbReference type="GO" id="GO:0005886">
    <property type="term" value="C:plasma membrane"/>
    <property type="evidence" value="ECO:0007669"/>
    <property type="project" value="UniProtKB-SubCell"/>
</dbReference>
<dbReference type="InterPro" id="IPR051204">
    <property type="entry name" value="ABC_transp_perm/SBD"/>
</dbReference>
<comment type="similarity">
    <text evidence="6">Belongs to the binding-protein-dependent transport system permease family.</text>
</comment>
<keyword evidence="9" id="KW-1185">Reference proteome</keyword>
<reference evidence="8" key="1">
    <citation type="submission" date="2023-07" db="EMBL/GenBank/DDBJ databases">
        <title>Sequencing the genomes of 1000 actinobacteria strains.</title>
        <authorList>
            <person name="Klenk H.-P."/>
        </authorList>
    </citation>
    <scope>NUCLEOTIDE SEQUENCE</scope>
    <source>
        <strain evidence="8">DSM 13988</strain>
    </source>
</reference>
<evidence type="ECO:0000256" key="3">
    <source>
        <dbReference type="ARBA" id="ARBA00022692"/>
    </source>
</evidence>
<evidence type="ECO:0000256" key="4">
    <source>
        <dbReference type="ARBA" id="ARBA00022989"/>
    </source>
</evidence>
<comment type="subcellular location">
    <subcellularLocation>
        <location evidence="6">Cell membrane</location>
        <topology evidence="6">Multi-pass membrane protein</topology>
    </subcellularLocation>
    <subcellularLocation>
        <location evidence="1">Membrane</location>
        <topology evidence="1">Multi-pass membrane protein</topology>
    </subcellularLocation>
</comment>
<keyword evidence="3 6" id="KW-0812">Transmembrane</keyword>
<dbReference type="AlphaFoldDB" id="A0AAE3YGV7"/>
<keyword evidence="5 6" id="KW-0472">Membrane</keyword>
<dbReference type="PANTHER" id="PTHR30177">
    <property type="entry name" value="GLYCINE BETAINE/L-PROLINE TRANSPORT SYSTEM PERMEASE PROTEIN PROW"/>
    <property type="match status" value="1"/>
</dbReference>
<feature type="transmembrane region" description="Helical" evidence="6">
    <location>
        <begin position="149"/>
        <end position="167"/>
    </location>
</feature>
<protein>
    <submittedName>
        <fullName evidence="8">Osmoprotectant transport system permease protein</fullName>
    </submittedName>
</protein>
<keyword evidence="4 6" id="KW-1133">Transmembrane helix</keyword>
<organism evidence="8 9">
    <name type="scientific">Falsarthrobacter nasiphocae</name>
    <dbReference type="NCBI Taxonomy" id="189863"/>
    <lineage>
        <taxon>Bacteria</taxon>
        <taxon>Bacillati</taxon>
        <taxon>Actinomycetota</taxon>
        <taxon>Actinomycetes</taxon>
        <taxon>Micrococcales</taxon>
        <taxon>Micrococcaceae</taxon>
        <taxon>Falsarthrobacter</taxon>
    </lineage>
</organism>
<feature type="transmembrane region" description="Helical" evidence="6">
    <location>
        <begin position="84"/>
        <end position="104"/>
    </location>
</feature>
<feature type="domain" description="ABC transmembrane type-1" evidence="7">
    <location>
        <begin position="11"/>
        <end position="197"/>
    </location>
</feature>
<evidence type="ECO:0000313" key="8">
    <source>
        <dbReference type="EMBL" id="MDR6891571.1"/>
    </source>
</evidence>
<keyword evidence="2 6" id="KW-0813">Transport</keyword>
<feature type="transmembrane region" description="Helical" evidence="6">
    <location>
        <begin position="179"/>
        <end position="200"/>
    </location>
</feature>
<evidence type="ECO:0000313" key="9">
    <source>
        <dbReference type="Proteomes" id="UP001247307"/>
    </source>
</evidence>
<proteinExistence type="inferred from homology"/>
<dbReference type="PROSITE" id="PS50928">
    <property type="entry name" value="ABC_TM1"/>
    <property type="match status" value="1"/>
</dbReference>
<dbReference type="EMBL" id="JAVDUI010000001">
    <property type="protein sequence ID" value="MDR6891571.1"/>
    <property type="molecule type" value="Genomic_DNA"/>
</dbReference>
<name>A0AAE3YGV7_9MICC</name>
<evidence type="ECO:0000256" key="1">
    <source>
        <dbReference type="ARBA" id="ARBA00004141"/>
    </source>
</evidence>
<evidence type="ECO:0000256" key="2">
    <source>
        <dbReference type="ARBA" id="ARBA00022448"/>
    </source>
</evidence>
<gene>
    <name evidence="8" type="ORF">J2S35_000511</name>
</gene>
<evidence type="ECO:0000256" key="6">
    <source>
        <dbReference type="RuleBase" id="RU363032"/>
    </source>
</evidence>
<dbReference type="InterPro" id="IPR000515">
    <property type="entry name" value="MetI-like"/>
</dbReference>
<comment type="caution">
    <text evidence="8">The sequence shown here is derived from an EMBL/GenBank/DDBJ whole genome shotgun (WGS) entry which is preliminary data.</text>
</comment>